<reference evidence="3" key="1">
    <citation type="journal article" date="2019" name="Sci. Rep.">
        <title>Draft genome of Tanacetum cinerariifolium, the natural source of mosquito coil.</title>
        <authorList>
            <person name="Yamashiro T."/>
            <person name="Shiraishi A."/>
            <person name="Satake H."/>
            <person name="Nakayama K."/>
        </authorList>
    </citation>
    <scope>NUCLEOTIDE SEQUENCE</scope>
</reference>
<proteinExistence type="predicted"/>
<feature type="region of interest" description="Disordered" evidence="2">
    <location>
        <begin position="39"/>
        <end position="61"/>
    </location>
</feature>
<feature type="coiled-coil region" evidence="1">
    <location>
        <begin position="309"/>
        <end position="354"/>
    </location>
</feature>
<feature type="compositionally biased region" description="Pro residues" evidence="2">
    <location>
        <begin position="47"/>
        <end position="59"/>
    </location>
</feature>
<organism evidence="3">
    <name type="scientific">Tanacetum cinerariifolium</name>
    <name type="common">Dalmatian daisy</name>
    <name type="synonym">Chrysanthemum cinerariifolium</name>
    <dbReference type="NCBI Taxonomy" id="118510"/>
    <lineage>
        <taxon>Eukaryota</taxon>
        <taxon>Viridiplantae</taxon>
        <taxon>Streptophyta</taxon>
        <taxon>Embryophyta</taxon>
        <taxon>Tracheophyta</taxon>
        <taxon>Spermatophyta</taxon>
        <taxon>Magnoliopsida</taxon>
        <taxon>eudicotyledons</taxon>
        <taxon>Gunneridae</taxon>
        <taxon>Pentapetalae</taxon>
        <taxon>asterids</taxon>
        <taxon>campanulids</taxon>
        <taxon>Asterales</taxon>
        <taxon>Asteraceae</taxon>
        <taxon>Asteroideae</taxon>
        <taxon>Anthemideae</taxon>
        <taxon>Anthemidinae</taxon>
        <taxon>Tanacetum</taxon>
    </lineage>
</organism>
<protein>
    <submittedName>
        <fullName evidence="3">Uncharacterized protein</fullName>
    </submittedName>
</protein>
<comment type="caution">
    <text evidence="3">The sequence shown here is derived from an EMBL/GenBank/DDBJ whole genome shotgun (WGS) entry which is preliminary data.</text>
</comment>
<dbReference type="AlphaFoldDB" id="A0A699HAT5"/>
<evidence type="ECO:0000256" key="2">
    <source>
        <dbReference type="SAM" id="MobiDB-lite"/>
    </source>
</evidence>
<keyword evidence="1" id="KW-0175">Coiled coil</keyword>
<feature type="non-terminal residue" evidence="3">
    <location>
        <position position="485"/>
    </location>
</feature>
<accession>A0A699HAT5</accession>
<evidence type="ECO:0000313" key="3">
    <source>
        <dbReference type="EMBL" id="GEX85170.1"/>
    </source>
</evidence>
<gene>
    <name evidence="3" type="ORF">Tci_357145</name>
</gene>
<sequence length="485" mass="54713">MIVAQQVGEGAAEVNDEDASAAGVVVDEGAASVADDVVPTAVKEPSIPLPTPPTPPPQPSQDILPLPKVKNLEQDKIAQALEITKLKHMVKKLERRNKASKLRRLTKVGIAQRIETSDDTVIDDVSKQGRIIADMDADQDITLKDVAAIAKDVQDAEIKENDEVEPAELQEVVEVVTTAKLINEVVTDASATITAAAPQLTTIDAPTLTTAPSAARRRKGVVIRDLEETATPSTIIHSEAKSKDKWKGILDNVVMRYQALKRKPQTKAQARRNMMIYLRNIIGFKMDYFKGMKYDDIRLIFEKYFNFNVAFLQKTKEQMEKEENRALKRISESQEDKAAKKQKLDEEVAELKKHFQIVPNDDDVFTEATHLARKVPVVDYEIYTENNKPYYKIIRADGSPQLFLSFLSLLRNFDREDLEVLWELVKASLSMEESKNSSWFSKGQKLETVRILWSAHYHIYFYTDDLAGREKISTYKVHSGTNAQQ</sequence>
<dbReference type="EMBL" id="BKCJ010134369">
    <property type="protein sequence ID" value="GEX85170.1"/>
    <property type="molecule type" value="Genomic_DNA"/>
</dbReference>
<name>A0A699HAT5_TANCI</name>
<evidence type="ECO:0000256" key="1">
    <source>
        <dbReference type="SAM" id="Coils"/>
    </source>
</evidence>